<sequence length="45" mass="4646">MDAMSSPMTSVAPSGDPAAQQTVQADIITKSKSPSDPQQSLTLLN</sequence>
<name>A0A9N9N616_9GLOM</name>
<keyword evidence="3" id="KW-1185">Reference proteome</keyword>
<evidence type="ECO:0000256" key="1">
    <source>
        <dbReference type="SAM" id="MobiDB-lite"/>
    </source>
</evidence>
<dbReference type="EMBL" id="CAJVPZ010020944">
    <property type="protein sequence ID" value="CAG8703713.1"/>
    <property type="molecule type" value="Genomic_DNA"/>
</dbReference>
<comment type="caution">
    <text evidence="2">The sequence shown here is derived from an EMBL/GenBank/DDBJ whole genome shotgun (WGS) entry which is preliminary data.</text>
</comment>
<gene>
    <name evidence="2" type="ORF">RFULGI_LOCUS10520</name>
</gene>
<dbReference type="AlphaFoldDB" id="A0A9N9N616"/>
<feature type="compositionally biased region" description="Polar residues" evidence="1">
    <location>
        <begin position="1"/>
        <end position="12"/>
    </location>
</feature>
<evidence type="ECO:0000313" key="3">
    <source>
        <dbReference type="Proteomes" id="UP000789396"/>
    </source>
</evidence>
<reference evidence="2" key="1">
    <citation type="submission" date="2021-06" db="EMBL/GenBank/DDBJ databases">
        <authorList>
            <person name="Kallberg Y."/>
            <person name="Tangrot J."/>
            <person name="Rosling A."/>
        </authorList>
    </citation>
    <scope>NUCLEOTIDE SEQUENCE</scope>
    <source>
        <strain evidence="2">IN212</strain>
    </source>
</reference>
<feature type="region of interest" description="Disordered" evidence="1">
    <location>
        <begin position="1"/>
        <end position="45"/>
    </location>
</feature>
<protein>
    <submittedName>
        <fullName evidence="2">2175_t:CDS:1</fullName>
    </submittedName>
</protein>
<accession>A0A9N9N616</accession>
<evidence type="ECO:0000313" key="2">
    <source>
        <dbReference type="EMBL" id="CAG8703713.1"/>
    </source>
</evidence>
<dbReference type="Proteomes" id="UP000789396">
    <property type="component" value="Unassembled WGS sequence"/>
</dbReference>
<organism evidence="2 3">
    <name type="scientific">Racocetra fulgida</name>
    <dbReference type="NCBI Taxonomy" id="60492"/>
    <lineage>
        <taxon>Eukaryota</taxon>
        <taxon>Fungi</taxon>
        <taxon>Fungi incertae sedis</taxon>
        <taxon>Mucoromycota</taxon>
        <taxon>Glomeromycotina</taxon>
        <taxon>Glomeromycetes</taxon>
        <taxon>Diversisporales</taxon>
        <taxon>Gigasporaceae</taxon>
        <taxon>Racocetra</taxon>
    </lineage>
</organism>
<proteinExistence type="predicted"/>
<feature type="non-terminal residue" evidence="2">
    <location>
        <position position="45"/>
    </location>
</feature>
<feature type="compositionally biased region" description="Polar residues" evidence="1">
    <location>
        <begin position="19"/>
        <end position="45"/>
    </location>
</feature>